<accession>A0AC60P4V6</accession>
<evidence type="ECO:0000313" key="2">
    <source>
        <dbReference type="Proteomes" id="UP000805193"/>
    </source>
</evidence>
<comment type="caution">
    <text evidence="1">The sequence shown here is derived from an EMBL/GenBank/DDBJ whole genome shotgun (WGS) entry which is preliminary data.</text>
</comment>
<dbReference type="Proteomes" id="UP000805193">
    <property type="component" value="Unassembled WGS sequence"/>
</dbReference>
<protein>
    <submittedName>
        <fullName evidence="1">Uncharacterized protein</fullName>
    </submittedName>
</protein>
<dbReference type="EMBL" id="JABSTQ010011188">
    <property type="protein sequence ID" value="KAG0414331.1"/>
    <property type="molecule type" value="Genomic_DNA"/>
</dbReference>
<gene>
    <name evidence="1" type="ORF">HPB47_008529</name>
</gene>
<evidence type="ECO:0000313" key="1">
    <source>
        <dbReference type="EMBL" id="KAG0414331.1"/>
    </source>
</evidence>
<sequence>MARRRLVGPSAAGASGAVASSSPLSKPVLVKGHASGSVARTFFCPVSTSSLGHGNAPAVAGSTPTAVIKSEPPTAKANNKGDRVFIYGLDIGSGVYIYCGFRRQTWPPTQIRHSLLKRRLLGIVLDVVIKVVLEVMLEAVLDVVPAASS</sequence>
<keyword evidence="2" id="KW-1185">Reference proteome</keyword>
<reference evidence="1 2" key="1">
    <citation type="journal article" date="2020" name="Cell">
        <title>Large-Scale Comparative Analyses of Tick Genomes Elucidate Their Genetic Diversity and Vector Capacities.</title>
        <authorList>
            <consortium name="Tick Genome and Microbiome Consortium (TIGMIC)"/>
            <person name="Jia N."/>
            <person name="Wang J."/>
            <person name="Shi W."/>
            <person name="Du L."/>
            <person name="Sun Y."/>
            <person name="Zhan W."/>
            <person name="Jiang J.F."/>
            <person name="Wang Q."/>
            <person name="Zhang B."/>
            <person name="Ji P."/>
            <person name="Bell-Sakyi L."/>
            <person name="Cui X.M."/>
            <person name="Yuan T.T."/>
            <person name="Jiang B.G."/>
            <person name="Yang W.F."/>
            <person name="Lam T.T."/>
            <person name="Chang Q.C."/>
            <person name="Ding S.J."/>
            <person name="Wang X.J."/>
            <person name="Zhu J.G."/>
            <person name="Ruan X.D."/>
            <person name="Zhao L."/>
            <person name="Wei J.T."/>
            <person name="Ye R.Z."/>
            <person name="Que T.C."/>
            <person name="Du C.H."/>
            <person name="Zhou Y.H."/>
            <person name="Cheng J.X."/>
            <person name="Dai P.F."/>
            <person name="Guo W.B."/>
            <person name="Han X.H."/>
            <person name="Huang E.J."/>
            <person name="Li L.F."/>
            <person name="Wei W."/>
            <person name="Gao Y.C."/>
            <person name="Liu J.Z."/>
            <person name="Shao H.Z."/>
            <person name="Wang X."/>
            <person name="Wang C.C."/>
            <person name="Yang T.C."/>
            <person name="Huo Q.B."/>
            <person name="Li W."/>
            <person name="Chen H.Y."/>
            <person name="Chen S.E."/>
            <person name="Zhou L.G."/>
            <person name="Ni X.B."/>
            <person name="Tian J.H."/>
            <person name="Sheng Y."/>
            <person name="Liu T."/>
            <person name="Pan Y.S."/>
            <person name="Xia L.Y."/>
            <person name="Li J."/>
            <person name="Zhao F."/>
            <person name="Cao W.C."/>
        </authorList>
    </citation>
    <scope>NUCLEOTIDE SEQUENCE [LARGE SCALE GENOMIC DNA]</scope>
    <source>
        <strain evidence="1">Iper-2018</strain>
    </source>
</reference>
<proteinExistence type="predicted"/>
<organism evidence="1 2">
    <name type="scientific">Ixodes persulcatus</name>
    <name type="common">Taiga tick</name>
    <dbReference type="NCBI Taxonomy" id="34615"/>
    <lineage>
        <taxon>Eukaryota</taxon>
        <taxon>Metazoa</taxon>
        <taxon>Ecdysozoa</taxon>
        <taxon>Arthropoda</taxon>
        <taxon>Chelicerata</taxon>
        <taxon>Arachnida</taxon>
        <taxon>Acari</taxon>
        <taxon>Parasitiformes</taxon>
        <taxon>Ixodida</taxon>
        <taxon>Ixodoidea</taxon>
        <taxon>Ixodidae</taxon>
        <taxon>Ixodinae</taxon>
        <taxon>Ixodes</taxon>
    </lineage>
</organism>
<name>A0AC60P4V6_IXOPE</name>